<comment type="caution">
    <text evidence="1">The sequence shown here is derived from an EMBL/GenBank/DDBJ whole genome shotgun (WGS) entry which is preliminary data.</text>
</comment>
<accession>A0ABW5GKU3</accession>
<proteinExistence type="predicted"/>
<organism evidence="1 2">
    <name type="scientific">Amycolatopsis samaneae</name>
    <dbReference type="NCBI Taxonomy" id="664691"/>
    <lineage>
        <taxon>Bacteria</taxon>
        <taxon>Bacillati</taxon>
        <taxon>Actinomycetota</taxon>
        <taxon>Actinomycetes</taxon>
        <taxon>Pseudonocardiales</taxon>
        <taxon>Pseudonocardiaceae</taxon>
        <taxon>Amycolatopsis</taxon>
    </lineage>
</organism>
<keyword evidence="2" id="KW-1185">Reference proteome</keyword>
<protein>
    <submittedName>
        <fullName evidence="1">Uncharacterized protein</fullName>
    </submittedName>
</protein>
<dbReference type="EMBL" id="JBHUKU010000013">
    <property type="protein sequence ID" value="MFD2461424.1"/>
    <property type="molecule type" value="Genomic_DNA"/>
</dbReference>
<evidence type="ECO:0000313" key="2">
    <source>
        <dbReference type="Proteomes" id="UP001597419"/>
    </source>
</evidence>
<sequence>MICLARDGSILVDDEVVCRVEIPDIELVSKIDSLGEGFVLAKGRCQIRAGEEPPLNAWIIDAGGRIEVAFHAGDGIEEILTDQSGDIWIGYFDEAFIMAARVRELRGQRKPLGEGERMAMPLPGLIRWSADGEPRWYAQLAPVRLDWVDCYALNVGRRKVWAIPYPGFPVAEIDRDGIRVARRSPIRFPSAIAVSGRNFLFLTGDDIPGHYDCVPASVEDGELVAGEPVPLLLPDGSRPTAWATRRVCRDDRIWLRFGETWYVLSVSDCGPLR</sequence>
<gene>
    <name evidence="1" type="ORF">ACFSYJ_22660</name>
</gene>
<dbReference type="Proteomes" id="UP001597419">
    <property type="component" value="Unassembled WGS sequence"/>
</dbReference>
<reference evidence="2" key="1">
    <citation type="journal article" date="2019" name="Int. J. Syst. Evol. Microbiol.">
        <title>The Global Catalogue of Microorganisms (GCM) 10K type strain sequencing project: providing services to taxonomists for standard genome sequencing and annotation.</title>
        <authorList>
            <consortium name="The Broad Institute Genomics Platform"/>
            <consortium name="The Broad Institute Genome Sequencing Center for Infectious Disease"/>
            <person name="Wu L."/>
            <person name="Ma J."/>
        </authorList>
    </citation>
    <scope>NUCLEOTIDE SEQUENCE [LARGE SCALE GENOMIC DNA]</scope>
    <source>
        <strain evidence="2">CGMCC 4.7643</strain>
    </source>
</reference>
<name>A0ABW5GKU3_9PSEU</name>
<dbReference type="RefSeq" id="WP_345404277.1">
    <property type="nucleotide sequence ID" value="NZ_BAABHG010000016.1"/>
</dbReference>
<evidence type="ECO:0000313" key="1">
    <source>
        <dbReference type="EMBL" id="MFD2461424.1"/>
    </source>
</evidence>